<keyword evidence="1" id="KW-0031">Aminopeptidase</keyword>
<dbReference type="Gene3D" id="3.40.630.10">
    <property type="entry name" value="Zn peptidases"/>
    <property type="match status" value="1"/>
</dbReference>
<keyword evidence="1" id="KW-0378">Hydrolase</keyword>
<name>A0A1R1PQ34_ZANCU</name>
<dbReference type="InterPro" id="IPR001948">
    <property type="entry name" value="Peptidase_M18"/>
</dbReference>
<reference evidence="2" key="1">
    <citation type="submission" date="2017-01" db="EMBL/GenBank/DDBJ databases">
        <authorList>
            <person name="Wang Y."/>
            <person name="White M."/>
            <person name="Kvist S."/>
            <person name="Moncalvo J.-M."/>
        </authorList>
    </citation>
    <scope>NUCLEOTIDE SEQUENCE [LARGE SCALE GENOMIC DNA]</scope>
    <source>
        <strain evidence="2">COL-18-3</strain>
    </source>
</reference>
<keyword evidence="1" id="KW-0645">Protease</keyword>
<organism evidence="1 2">
    <name type="scientific">Zancudomyces culisetae</name>
    <name type="common">Gut fungus</name>
    <name type="synonym">Smittium culisetae</name>
    <dbReference type="NCBI Taxonomy" id="1213189"/>
    <lineage>
        <taxon>Eukaryota</taxon>
        <taxon>Fungi</taxon>
        <taxon>Fungi incertae sedis</taxon>
        <taxon>Zoopagomycota</taxon>
        <taxon>Kickxellomycotina</taxon>
        <taxon>Harpellomycetes</taxon>
        <taxon>Harpellales</taxon>
        <taxon>Legeriomycetaceae</taxon>
        <taxon>Zancudomyces</taxon>
    </lineage>
</organism>
<gene>
    <name evidence="1" type="ORF">AX774_g3411</name>
</gene>
<evidence type="ECO:0000313" key="1">
    <source>
        <dbReference type="EMBL" id="OMH83074.1"/>
    </source>
</evidence>
<dbReference type="SUPFAM" id="SSF53187">
    <property type="entry name" value="Zn-dependent exopeptidases"/>
    <property type="match status" value="1"/>
</dbReference>
<dbReference type="Proteomes" id="UP000188320">
    <property type="component" value="Unassembled WGS sequence"/>
</dbReference>
<dbReference type="OrthoDB" id="9880441at2759"/>
<comment type="caution">
    <text evidence="1">The sequence shown here is derived from an EMBL/GenBank/DDBJ whole genome shotgun (WGS) entry which is preliminary data.</text>
</comment>
<protein>
    <submittedName>
        <fullName evidence="1">Aspartyl aminopeptidase</fullName>
    </submittedName>
</protein>
<proteinExistence type="predicted"/>
<sequence length="78" mass="8822">MSGITKTSGATAMRDEFLVEAERFVSFVNNAPSPFHAVDQVRKKLLKENFVELKEKSRWDSSTVKPFGIHVVKLIKEA</sequence>
<evidence type="ECO:0000313" key="2">
    <source>
        <dbReference type="Proteomes" id="UP000188320"/>
    </source>
</evidence>
<dbReference type="EMBL" id="LSSK01000518">
    <property type="protein sequence ID" value="OMH83074.1"/>
    <property type="molecule type" value="Genomic_DNA"/>
</dbReference>
<dbReference type="GO" id="GO:0006508">
    <property type="term" value="P:proteolysis"/>
    <property type="evidence" value="ECO:0007669"/>
    <property type="project" value="InterPro"/>
</dbReference>
<dbReference type="Pfam" id="PF02127">
    <property type="entry name" value="Peptidase_M18"/>
    <property type="match status" value="1"/>
</dbReference>
<dbReference type="AlphaFoldDB" id="A0A1R1PQ34"/>
<dbReference type="GO" id="GO:0008270">
    <property type="term" value="F:zinc ion binding"/>
    <property type="evidence" value="ECO:0007669"/>
    <property type="project" value="InterPro"/>
</dbReference>
<keyword evidence="2" id="KW-1185">Reference proteome</keyword>
<accession>A0A1R1PQ34</accession>
<dbReference type="GO" id="GO:0004177">
    <property type="term" value="F:aminopeptidase activity"/>
    <property type="evidence" value="ECO:0007669"/>
    <property type="project" value="UniProtKB-KW"/>
</dbReference>